<name>A0A7X0D5V9_9ACTN</name>
<dbReference type="RefSeq" id="WP_343070548.1">
    <property type="nucleotide sequence ID" value="NZ_JACHDS010000001.1"/>
</dbReference>
<organism evidence="4 5">
    <name type="scientific">Nocardiopsis mwathae</name>
    <dbReference type="NCBI Taxonomy" id="1472723"/>
    <lineage>
        <taxon>Bacteria</taxon>
        <taxon>Bacillati</taxon>
        <taxon>Actinomycetota</taxon>
        <taxon>Actinomycetes</taxon>
        <taxon>Streptosporangiales</taxon>
        <taxon>Nocardiopsidaceae</taxon>
        <taxon>Nocardiopsis</taxon>
    </lineage>
</organism>
<evidence type="ECO:0000313" key="4">
    <source>
        <dbReference type="EMBL" id="MBB6172625.1"/>
    </source>
</evidence>
<feature type="compositionally biased region" description="Basic and acidic residues" evidence="2">
    <location>
        <begin position="7"/>
        <end position="24"/>
    </location>
</feature>
<dbReference type="SUPFAM" id="SSF53067">
    <property type="entry name" value="Actin-like ATPase domain"/>
    <property type="match status" value="1"/>
</dbReference>
<protein>
    <submittedName>
        <fullName evidence="4">Putative NBD/HSP70 family sugar kinase</fullName>
    </submittedName>
</protein>
<dbReference type="PANTHER" id="PTHR18964:SF149">
    <property type="entry name" value="BIFUNCTIONAL UDP-N-ACETYLGLUCOSAMINE 2-EPIMERASE_N-ACETYLMANNOSAMINE KINASE"/>
    <property type="match status" value="1"/>
</dbReference>
<comment type="similarity">
    <text evidence="1">Belongs to the ROK (NagC/XylR) family.</text>
</comment>
<proteinExistence type="inferred from homology"/>
<dbReference type="AlphaFoldDB" id="A0A7X0D5V9"/>
<dbReference type="InterPro" id="IPR036390">
    <property type="entry name" value="WH_DNA-bd_sf"/>
</dbReference>
<accession>A0A7X0D5V9</accession>
<keyword evidence="5" id="KW-1185">Reference proteome</keyword>
<gene>
    <name evidence="4" type="ORF">HNR23_002685</name>
</gene>
<feature type="compositionally biased region" description="Gly residues" evidence="2">
    <location>
        <begin position="177"/>
        <end position="192"/>
    </location>
</feature>
<dbReference type="InterPro" id="IPR000600">
    <property type="entry name" value="ROK"/>
</dbReference>
<dbReference type="Gene3D" id="3.30.420.40">
    <property type="match status" value="2"/>
</dbReference>
<dbReference type="PANTHER" id="PTHR18964">
    <property type="entry name" value="ROK (REPRESSOR, ORF, KINASE) FAMILY"/>
    <property type="match status" value="1"/>
</dbReference>
<feature type="domain" description="HTH iclR-type" evidence="3">
    <location>
        <begin position="47"/>
        <end position="88"/>
    </location>
</feature>
<dbReference type="InterPro" id="IPR036388">
    <property type="entry name" value="WH-like_DNA-bd_sf"/>
</dbReference>
<reference evidence="4 5" key="1">
    <citation type="submission" date="2020-08" db="EMBL/GenBank/DDBJ databases">
        <title>Sequencing the genomes of 1000 actinobacteria strains.</title>
        <authorList>
            <person name="Klenk H.-P."/>
        </authorList>
    </citation>
    <scope>NUCLEOTIDE SEQUENCE [LARGE SCALE GENOMIC DNA]</scope>
    <source>
        <strain evidence="4 5">DSM 46659</strain>
    </source>
</reference>
<dbReference type="GO" id="GO:0006355">
    <property type="term" value="P:regulation of DNA-templated transcription"/>
    <property type="evidence" value="ECO:0007669"/>
    <property type="project" value="InterPro"/>
</dbReference>
<sequence length="470" mass="48217">MSGDVDAADRHDTDDEGHGVRGDGESTMVRPAAGSMAAVRRINTSLVLDAVRAAGRPMRVSSLMESTGLSRPTVEALTEALTAQGWLVESEGAPQPGRRSPGRPARTYEFNARAGWVLGIDVGAHKVSACRADLRGTPRAWARVPVTPMTPADDRLDAARAAVSEVMADAAATVPGGATGAGASGGPAGSGTGDHRISGSSAPSPRILAASLATPGVVAPPPQRVVLAPALPGWDEVDFDRWAHGVLPCPLHVDNDANLAVIAERAAGVARDHEDVVFLLLGERLGAGIVTGGRLLRGHNGAAGEIGYAPFPGAPAVPPSGFGPLESQVNADAIVEMVTEEFARPGAAIDSPLHRRFSAASAGEHVPAIAASAKEGDPVALRVLYRLCQRLAEGIAPMLLVLNPELVVLGGGISGVGDALRAPLRSALGRRLLFPPDLELSALGDRAVVLGAVHDALTRFEESTLSVISA</sequence>
<dbReference type="GO" id="GO:0016301">
    <property type="term" value="F:kinase activity"/>
    <property type="evidence" value="ECO:0007669"/>
    <property type="project" value="UniProtKB-KW"/>
</dbReference>
<dbReference type="InterPro" id="IPR005471">
    <property type="entry name" value="Tscrpt_reg_IclR_N"/>
</dbReference>
<evidence type="ECO:0000259" key="3">
    <source>
        <dbReference type="Pfam" id="PF09339"/>
    </source>
</evidence>
<dbReference type="SUPFAM" id="SSF46785">
    <property type="entry name" value="Winged helix' DNA-binding domain"/>
    <property type="match status" value="1"/>
</dbReference>
<feature type="region of interest" description="Disordered" evidence="2">
    <location>
        <begin position="175"/>
        <end position="202"/>
    </location>
</feature>
<evidence type="ECO:0000313" key="5">
    <source>
        <dbReference type="Proteomes" id="UP000546642"/>
    </source>
</evidence>
<dbReference type="Gene3D" id="1.10.10.10">
    <property type="entry name" value="Winged helix-like DNA-binding domain superfamily/Winged helix DNA-binding domain"/>
    <property type="match status" value="1"/>
</dbReference>
<dbReference type="InterPro" id="IPR043129">
    <property type="entry name" value="ATPase_NBD"/>
</dbReference>
<dbReference type="EMBL" id="JACHDS010000001">
    <property type="protein sequence ID" value="MBB6172625.1"/>
    <property type="molecule type" value="Genomic_DNA"/>
</dbReference>
<dbReference type="Proteomes" id="UP000546642">
    <property type="component" value="Unassembled WGS sequence"/>
</dbReference>
<feature type="region of interest" description="Disordered" evidence="2">
    <location>
        <begin position="1"/>
        <end position="29"/>
    </location>
</feature>
<keyword evidence="4" id="KW-0418">Kinase</keyword>
<evidence type="ECO:0000256" key="1">
    <source>
        <dbReference type="ARBA" id="ARBA00006479"/>
    </source>
</evidence>
<comment type="caution">
    <text evidence="4">The sequence shown here is derived from an EMBL/GenBank/DDBJ whole genome shotgun (WGS) entry which is preliminary data.</text>
</comment>
<evidence type="ECO:0000256" key="2">
    <source>
        <dbReference type="SAM" id="MobiDB-lite"/>
    </source>
</evidence>
<keyword evidence="4" id="KW-0808">Transferase</keyword>
<dbReference type="GO" id="GO:0003677">
    <property type="term" value="F:DNA binding"/>
    <property type="evidence" value="ECO:0007669"/>
    <property type="project" value="InterPro"/>
</dbReference>
<dbReference type="Pfam" id="PF09339">
    <property type="entry name" value="HTH_IclR"/>
    <property type="match status" value="1"/>
</dbReference>
<dbReference type="Pfam" id="PF00480">
    <property type="entry name" value="ROK"/>
    <property type="match status" value="1"/>
</dbReference>